<dbReference type="RefSeq" id="WP_067060308.1">
    <property type="nucleotide sequence ID" value="NZ_CP014699.1"/>
</dbReference>
<accession>A0A172Q5P8</accession>
<dbReference type="OrthoDB" id="2226357at2"/>
<gene>
    <name evidence="1" type="ORF">A0O21_01360</name>
</gene>
<dbReference type="InterPro" id="IPR010738">
    <property type="entry name" value="DUF1310"/>
</dbReference>
<evidence type="ECO:0008006" key="3">
    <source>
        <dbReference type="Google" id="ProtNLM"/>
    </source>
</evidence>
<reference evidence="1 2" key="1">
    <citation type="journal article" date="2016" name="Int. J. Syst. Evol. Microbiol.">
        <title>Streptococcuspantholopis sp. nov., isolated from faeces of the Tibetan antelope (Pantholops hodgsonii).</title>
        <authorList>
            <person name="Bai X."/>
            <person name="Xiong Y."/>
            <person name="Lu S."/>
            <person name="Jin D."/>
            <person name="Lai X."/>
            <person name="Yang J."/>
            <person name="Niu L."/>
            <person name="Hu S."/>
            <person name="Meng X."/>
            <person name="Pu J."/>
            <person name="Ye C."/>
            <person name="Xu J."/>
        </authorList>
    </citation>
    <scope>NUCLEOTIDE SEQUENCE [LARGE SCALE GENOMIC DNA]</scope>
    <source>
        <strain evidence="1 2">TA 26</strain>
    </source>
</reference>
<sequence length="129" mass="14672">MPRKKKLKRLLVGIAVLIGIGLGAFDVYQQQEKQKMIEIATSEEAKKVYEDYLKYLDEKALTAKSFISSYQISKESLQYNPMGGLMVKIIINNDENLFINFNLIENEDGTYSSAYYVDSPSLVDKTEGK</sequence>
<proteinExistence type="predicted"/>
<dbReference type="STRING" id="1811193.A0O21_01360"/>
<evidence type="ECO:0000313" key="2">
    <source>
        <dbReference type="Proteomes" id="UP000077317"/>
    </source>
</evidence>
<keyword evidence="2" id="KW-1185">Reference proteome</keyword>
<organism evidence="1 2">
    <name type="scientific">Streptococcus pantholopis</name>
    <dbReference type="NCBI Taxonomy" id="1811193"/>
    <lineage>
        <taxon>Bacteria</taxon>
        <taxon>Bacillati</taxon>
        <taxon>Bacillota</taxon>
        <taxon>Bacilli</taxon>
        <taxon>Lactobacillales</taxon>
        <taxon>Streptococcaceae</taxon>
        <taxon>Streptococcus</taxon>
    </lineage>
</organism>
<evidence type="ECO:0000313" key="1">
    <source>
        <dbReference type="EMBL" id="AND78774.1"/>
    </source>
</evidence>
<name>A0A172Q5P8_9STRE</name>
<dbReference type="Proteomes" id="UP000077317">
    <property type="component" value="Chromosome"/>
</dbReference>
<dbReference type="AlphaFoldDB" id="A0A172Q5P8"/>
<dbReference type="EMBL" id="CP014699">
    <property type="protein sequence ID" value="AND78774.1"/>
    <property type="molecule type" value="Genomic_DNA"/>
</dbReference>
<dbReference type="Pfam" id="PF07006">
    <property type="entry name" value="DUF1310"/>
    <property type="match status" value="1"/>
</dbReference>
<dbReference type="KEGG" id="spat:A0O21_01360"/>
<reference evidence="2" key="2">
    <citation type="submission" date="2016-03" db="EMBL/GenBank/DDBJ databases">
        <title>Streptococcus antelopensis sp. nov., isolated from the feces of the Tibetan antelope (Pantholops hodgsonii) in Hoh Xil National Nature Reserve, Qinghai, China.</title>
        <authorList>
            <person name="Bai X."/>
        </authorList>
    </citation>
    <scope>NUCLEOTIDE SEQUENCE [LARGE SCALE GENOMIC DNA]</scope>
    <source>
        <strain evidence="2">TA 26</strain>
    </source>
</reference>
<protein>
    <recommendedName>
        <fullName evidence="3">DUF1310 domain-containing protein</fullName>
    </recommendedName>
</protein>